<dbReference type="HOGENOM" id="CLU_129380_0_0_1"/>
<dbReference type="AlphaFoldDB" id="C6HHQ5"/>
<dbReference type="VEuPathDB" id="FungiDB:HCDG_05736"/>
<dbReference type="EMBL" id="GG692427">
    <property type="protein sequence ID" value="EER40339.1"/>
    <property type="molecule type" value="Genomic_DNA"/>
</dbReference>
<organism evidence="1 2">
    <name type="scientific">Ajellomyces capsulatus (strain H143)</name>
    <name type="common">Darling's disease fungus</name>
    <name type="synonym">Histoplasma capsulatum</name>
    <dbReference type="NCBI Taxonomy" id="544712"/>
    <lineage>
        <taxon>Eukaryota</taxon>
        <taxon>Fungi</taxon>
        <taxon>Dikarya</taxon>
        <taxon>Ascomycota</taxon>
        <taxon>Pezizomycotina</taxon>
        <taxon>Eurotiomycetes</taxon>
        <taxon>Eurotiomycetidae</taxon>
        <taxon>Onygenales</taxon>
        <taxon>Ajellomycetaceae</taxon>
        <taxon>Histoplasma</taxon>
    </lineage>
</organism>
<dbReference type="OrthoDB" id="10392145at2759"/>
<evidence type="ECO:0000313" key="1">
    <source>
        <dbReference type="EMBL" id="EER40339.1"/>
    </source>
</evidence>
<accession>C6HHQ5</accession>
<proteinExistence type="predicted"/>
<gene>
    <name evidence="1" type="ORF">HCDG_05736</name>
</gene>
<evidence type="ECO:0000313" key="2">
    <source>
        <dbReference type="Proteomes" id="UP000002624"/>
    </source>
</evidence>
<reference evidence="2" key="1">
    <citation type="submission" date="2009-05" db="EMBL/GenBank/DDBJ databases">
        <title>The genome sequence of Ajellomyces capsulatus strain H143.</title>
        <authorList>
            <person name="Champion M."/>
            <person name="Cuomo C.A."/>
            <person name="Ma L.-J."/>
            <person name="Henn M.R."/>
            <person name="Sil A."/>
            <person name="Goldman B."/>
            <person name="Young S.K."/>
            <person name="Kodira C.D."/>
            <person name="Zeng Q."/>
            <person name="Koehrsen M."/>
            <person name="Alvarado L."/>
            <person name="Berlin A.M."/>
            <person name="Borenstein D."/>
            <person name="Chen Z."/>
            <person name="Engels R."/>
            <person name="Freedman E."/>
            <person name="Gellesch M."/>
            <person name="Goldberg J."/>
            <person name="Griggs A."/>
            <person name="Gujja S."/>
            <person name="Heiman D.I."/>
            <person name="Hepburn T.A."/>
            <person name="Howarth C."/>
            <person name="Jen D."/>
            <person name="Larson L."/>
            <person name="Lewis B."/>
            <person name="Mehta T."/>
            <person name="Park D."/>
            <person name="Pearson M."/>
            <person name="Roberts A."/>
            <person name="Saif S."/>
            <person name="Shea T.D."/>
            <person name="Shenoy N."/>
            <person name="Sisk P."/>
            <person name="Stolte C."/>
            <person name="Sykes S."/>
            <person name="Walk T."/>
            <person name="White J."/>
            <person name="Yandava C."/>
            <person name="Klein B."/>
            <person name="McEwen J.G."/>
            <person name="Puccia R."/>
            <person name="Goldman G.H."/>
            <person name="Felipe M.S."/>
            <person name="Nino-Vega G."/>
            <person name="San-Blas G."/>
            <person name="Taylor J.W."/>
            <person name="Mendoza L."/>
            <person name="Galagan J.E."/>
            <person name="Nusbaum C."/>
            <person name="Birren B.W."/>
        </authorList>
    </citation>
    <scope>NUCLEOTIDE SEQUENCE [LARGE SCALE GENOMIC DNA]</scope>
    <source>
        <strain evidence="2">H143</strain>
    </source>
</reference>
<dbReference type="Proteomes" id="UP000002624">
    <property type="component" value="Unassembled WGS sequence"/>
</dbReference>
<name>C6HHQ5_AJECH</name>
<sequence>MCNKFAGGANFTWLLVFPDVGQRGTVDCDQQYNRLILDKIYPEARHVMAGNLDIALKSSRLHSCKPNAVNLTKQSDIKNYNRFQENQRMISGFYGQEDDGLKRPLESMNVRPDRESHAKQVERSVEDPAGGYWHLDFLDVIWIMLMATEYAGCLGYMAYQMLHYWPGASSDHNAKFLM</sequence>
<protein>
    <submittedName>
        <fullName evidence="1">Uncharacterized protein</fullName>
    </submittedName>
</protein>